<comment type="caution">
    <text evidence="6">The sequence shown here is derived from an EMBL/GenBank/DDBJ whole genome shotgun (WGS) entry which is preliminary data.</text>
</comment>
<dbReference type="InterPro" id="IPR002033">
    <property type="entry name" value="TatC"/>
</dbReference>
<dbReference type="Proteomes" id="UP000664218">
    <property type="component" value="Unassembled WGS sequence"/>
</dbReference>
<dbReference type="PANTHER" id="PTHR30371:SF0">
    <property type="entry name" value="SEC-INDEPENDENT PROTEIN TRANSLOCASE PROTEIN TATC, CHLOROPLASTIC-RELATED"/>
    <property type="match status" value="1"/>
</dbReference>
<organism evidence="6 7">
    <name type="scientific">Proteiniclasticum aestuarii</name>
    <dbReference type="NCBI Taxonomy" id="2817862"/>
    <lineage>
        <taxon>Bacteria</taxon>
        <taxon>Bacillati</taxon>
        <taxon>Bacillota</taxon>
        <taxon>Clostridia</taxon>
        <taxon>Eubacteriales</taxon>
        <taxon>Clostridiaceae</taxon>
        <taxon>Proteiniclasticum</taxon>
    </lineage>
</organism>
<keyword evidence="5" id="KW-0811">Translocation</keyword>
<proteinExistence type="inferred from homology"/>
<dbReference type="GO" id="GO:0065002">
    <property type="term" value="P:intracellular protein transmembrane transport"/>
    <property type="evidence" value="ECO:0007669"/>
    <property type="project" value="TreeGrafter"/>
</dbReference>
<gene>
    <name evidence="5 6" type="primary">tatC</name>
    <name evidence="6" type="ORF">J3A84_13695</name>
</gene>
<comment type="subunit">
    <text evidence="5">Forms a complex with TatA.</text>
</comment>
<comment type="subcellular location">
    <subcellularLocation>
        <location evidence="5">Cell membrane</location>
        <topology evidence="5">Multi-pass membrane protein</topology>
    </subcellularLocation>
    <subcellularLocation>
        <location evidence="1">Membrane</location>
        <topology evidence="1">Multi-pass membrane protein</topology>
    </subcellularLocation>
</comment>
<evidence type="ECO:0000256" key="5">
    <source>
        <dbReference type="HAMAP-Rule" id="MF_00902"/>
    </source>
</evidence>
<keyword evidence="4 5" id="KW-0472">Membrane</keyword>
<dbReference type="GO" id="GO:0033281">
    <property type="term" value="C:TAT protein transport complex"/>
    <property type="evidence" value="ECO:0007669"/>
    <property type="project" value="UniProtKB-UniRule"/>
</dbReference>
<reference evidence="6" key="1">
    <citation type="submission" date="2021-03" db="EMBL/GenBank/DDBJ databases">
        <title>Proteiniclasticum marinus sp. nov., isolated from tidal flat sediment.</title>
        <authorList>
            <person name="Namirimu T."/>
            <person name="Yang J.-A."/>
            <person name="Yang S.-H."/>
            <person name="Kim Y.-J."/>
            <person name="Kwon K.K."/>
        </authorList>
    </citation>
    <scope>NUCLEOTIDE SEQUENCE</scope>
    <source>
        <strain evidence="6">SCR006</strain>
    </source>
</reference>
<sequence>MKKKKTKRSKDDKLTLVEHLTELRNRIIYMAVALVAAILLSYNFSEILVKDMIGIVPDINFVFISPAELLLSYIKIAVIIGLVVSAPFLITQIWLFVSPGLEKKERRTIVFSLLFGGVFFIIGGVFAYIVVLPLMIQFFIGFQMEGIEEMISFSSYLSLVMNTVLSFGLIFEMPSIMVILTRLGVVRSKFLRQNRKYIILVIFVLAAVLTPPDIISQALLALPMILLFELGIFLSRIVERKRDVGE</sequence>
<evidence type="ECO:0000256" key="2">
    <source>
        <dbReference type="ARBA" id="ARBA00022692"/>
    </source>
</evidence>
<feature type="transmembrane region" description="Helical" evidence="5">
    <location>
        <begin position="220"/>
        <end position="238"/>
    </location>
</feature>
<feature type="transmembrane region" description="Helical" evidence="5">
    <location>
        <begin position="109"/>
        <end position="140"/>
    </location>
</feature>
<keyword evidence="7" id="KW-1185">Reference proteome</keyword>
<dbReference type="Pfam" id="PF00902">
    <property type="entry name" value="TatC"/>
    <property type="match status" value="1"/>
</dbReference>
<keyword evidence="5" id="KW-1003">Cell membrane</keyword>
<name>A0A939KLW0_9CLOT</name>
<feature type="transmembrane region" description="Helical" evidence="5">
    <location>
        <begin position="160"/>
        <end position="185"/>
    </location>
</feature>
<keyword evidence="3 5" id="KW-1133">Transmembrane helix</keyword>
<comment type="similarity">
    <text evidence="5">Belongs to the TatC family.</text>
</comment>
<evidence type="ECO:0000256" key="4">
    <source>
        <dbReference type="ARBA" id="ARBA00023136"/>
    </source>
</evidence>
<protein>
    <recommendedName>
        <fullName evidence="5">Sec-independent protein translocase protein TatC</fullName>
    </recommendedName>
</protein>
<evidence type="ECO:0000256" key="1">
    <source>
        <dbReference type="ARBA" id="ARBA00004141"/>
    </source>
</evidence>
<feature type="transmembrane region" description="Helical" evidence="5">
    <location>
        <begin position="197"/>
        <end position="214"/>
    </location>
</feature>
<evidence type="ECO:0000313" key="7">
    <source>
        <dbReference type="Proteomes" id="UP000664218"/>
    </source>
</evidence>
<evidence type="ECO:0000256" key="3">
    <source>
        <dbReference type="ARBA" id="ARBA00022989"/>
    </source>
</evidence>
<accession>A0A939KLW0</accession>
<dbReference type="RefSeq" id="WP_207600612.1">
    <property type="nucleotide sequence ID" value="NZ_JAFNJU010000012.1"/>
</dbReference>
<comment type="function">
    <text evidence="5">Part of the twin-arginine translocation (Tat) system that transports large folded proteins containing a characteristic twin-arginine motif in their signal peptide across membranes.</text>
</comment>
<evidence type="ECO:0000313" key="6">
    <source>
        <dbReference type="EMBL" id="MBO1266085.1"/>
    </source>
</evidence>
<keyword evidence="2 5" id="KW-0812">Transmembrane</keyword>
<feature type="transmembrane region" description="Helical" evidence="5">
    <location>
        <begin position="73"/>
        <end position="97"/>
    </location>
</feature>
<dbReference type="PRINTS" id="PR01840">
    <property type="entry name" value="TATCFAMILY"/>
</dbReference>
<dbReference type="PANTHER" id="PTHR30371">
    <property type="entry name" value="SEC-INDEPENDENT PROTEIN TRANSLOCASE PROTEIN TATC"/>
    <property type="match status" value="1"/>
</dbReference>
<dbReference type="GO" id="GO:0009977">
    <property type="term" value="F:proton motive force dependent protein transmembrane transporter activity"/>
    <property type="evidence" value="ECO:0007669"/>
    <property type="project" value="TreeGrafter"/>
</dbReference>
<dbReference type="AlphaFoldDB" id="A0A939KLW0"/>
<feature type="transmembrane region" description="Helical" evidence="5">
    <location>
        <begin position="27"/>
        <end position="44"/>
    </location>
</feature>
<dbReference type="GO" id="GO:0043953">
    <property type="term" value="P:protein transport by the Tat complex"/>
    <property type="evidence" value="ECO:0007669"/>
    <property type="project" value="UniProtKB-UniRule"/>
</dbReference>
<keyword evidence="5" id="KW-0813">Transport</keyword>
<keyword evidence="5" id="KW-0653">Protein transport</keyword>
<dbReference type="EMBL" id="JAFNJU010000012">
    <property type="protein sequence ID" value="MBO1266085.1"/>
    <property type="molecule type" value="Genomic_DNA"/>
</dbReference>
<dbReference type="NCBIfam" id="TIGR00945">
    <property type="entry name" value="tatC"/>
    <property type="match status" value="1"/>
</dbReference>
<dbReference type="HAMAP" id="MF_00902">
    <property type="entry name" value="TatC"/>
    <property type="match status" value="1"/>
</dbReference>